<accession>A0AC59YTH4</accession>
<dbReference type="Proteomes" id="UP001162501">
    <property type="component" value="Chromosome 2"/>
</dbReference>
<organism evidence="1 2">
    <name type="scientific">Rangifer tarandus platyrhynchus</name>
    <name type="common">Svalbard reindeer</name>
    <dbReference type="NCBI Taxonomy" id="3082113"/>
    <lineage>
        <taxon>Eukaryota</taxon>
        <taxon>Metazoa</taxon>
        <taxon>Chordata</taxon>
        <taxon>Craniata</taxon>
        <taxon>Vertebrata</taxon>
        <taxon>Euteleostomi</taxon>
        <taxon>Mammalia</taxon>
        <taxon>Eutheria</taxon>
        <taxon>Laurasiatheria</taxon>
        <taxon>Artiodactyla</taxon>
        <taxon>Ruminantia</taxon>
        <taxon>Pecora</taxon>
        <taxon>Cervidae</taxon>
        <taxon>Odocoileinae</taxon>
        <taxon>Rangifer</taxon>
    </lineage>
</organism>
<protein>
    <submittedName>
        <fullName evidence="1">Uncharacterized protein</fullName>
    </submittedName>
</protein>
<feature type="non-terminal residue" evidence="1">
    <location>
        <position position="1"/>
    </location>
</feature>
<reference evidence="1" key="1">
    <citation type="submission" date="2023-05" db="EMBL/GenBank/DDBJ databases">
        <authorList>
            <consortium name="ELIXIR-Norway"/>
        </authorList>
    </citation>
    <scope>NUCLEOTIDE SEQUENCE</scope>
</reference>
<name>A0AC59YTH4_RANTA</name>
<reference evidence="1" key="2">
    <citation type="submission" date="2025-03" db="EMBL/GenBank/DDBJ databases">
        <authorList>
            <consortium name="ELIXIR-Norway"/>
            <consortium name="Elixir Norway"/>
        </authorList>
    </citation>
    <scope>NUCLEOTIDE SEQUENCE</scope>
</reference>
<dbReference type="EMBL" id="OX596086">
    <property type="protein sequence ID" value="CAM9940105.1"/>
    <property type="molecule type" value="Genomic_DNA"/>
</dbReference>
<evidence type="ECO:0000313" key="2">
    <source>
        <dbReference type="Proteomes" id="UP001162501"/>
    </source>
</evidence>
<proteinExistence type="predicted"/>
<sequence>PQSVRTRTCPAGAGETEKGHSRGGARPLSPVAPVPGAIAKASRGGREVAREALPGASARGRRGSRGSGGGAGTGPGSLAESAPATAPDTRCAGRGSAVTRAGLGGGRQSASTSQCSASICRSPRLFFVFSSLLLFFFFDSRKVAI</sequence>
<evidence type="ECO:0000313" key="1">
    <source>
        <dbReference type="EMBL" id="CAM9940105.1"/>
    </source>
</evidence>
<gene>
    <name evidence="1" type="ORF">MRATA1EN22A_LOCUS9670</name>
</gene>